<dbReference type="EMBL" id="WITC01000097">
    <property type="protein sequence ID" value="MQX17467.1"/>
    <property type="molecule type" value="Genomic_DNA"/>
</dbReference>
<name>A0A6N7LI72_SINTE</name>
<proteinExistence type="predicted"/>
<gene>
    <name evidence="1" type="ORF">GHK62_22720</name>
</gene>
<protein>
    <recommendedName>
        <fullName evidence="3">Alpha/beta hydrolase</fullName>
    </recommendedName>
</protein>
<dbReference type="Gene3D" id="3.40.50.1820">
    <property type="entry name" value="alpha/beta hydrolase"/>
    <property type="match status" value="1"/>
</dbReference>
<dbReference type="AlphaFoldDB" id="A0A6N7LI72"/>
<reference evidence="1 2" key="1">
    <citation type="journal article" date="2013" name="Genome Biol.">
        <title>Comparative genomics of the core and accessory genomes of 48 Sinorhizobium strains comprising five genospecies.</title>
        <authorList>
            <person name="Sugawara M."/>
            <person name="Epstein B."/>
            <person name="Badgley B.D."/>
            <person name="Unno T."/>
            <person name="Xu L."/>
            <person name="Reese J."/>
            <person name="Gyaneshwar P."/>
            <person name="Denny R."/>
            <person name="Mudge J."/>
            <person name="Bharti A.K."/>
            <person name="Farmer A.D."/>
            <person name="May G.D."/>
            <person name="Woodward J.E."/>
            <person name="Medigue C."/>
            <person name="Vallenet D."/>
            <person name="Lajus A."/>
            <person name="Rouy Z."/>
            <person name="Martinez-Vaz B."/>
            <person name="Tiffin P."/>
            <person name="Young N.D."/>
            <person name="Sadowsky M.J."/>
        </authorList>
    </citation>
    <scope>NUCLEOTIDE SEQUENCE [LARGE SCALE GENOMIC DNA]</scope>
    <source>
        <strain evidence="1 2">USDA4894</strain>
    </source>
</reference>
<evidence type="ECO:0000313" key="1">
    <source>
        <dbReference type="EMBL" id="MQX17467.1"/>
    </source>
</evidence>
<evidence type="ECO:0000313" key="2">
    <source>
        <dbReference type="Proteomes" id="UP000439983"/>
    </source>
</evidence>
<dbReference type="Proteomes" id="UP000439983">
    <property type="component" value="Unassembled WGS sequence"/>
</dbReference>
<dbReference type="SUPFAM" id="SSF53474">
    <property type="entry name" value="alpha/beta-Hydrolases"/>
    <property type="match status" value="1"/>
</dbReference>
<dbReference type="RefSeq" id="WP_153441337.1">
    <property type="nucleotide sequence ID" value="NZ_JACIGA010000002.1"/>
</dbReference>
<keyword evidence="2" id="KW-1185">Reference proteome</keyword>
<comment type="caution">
    <text evidence="1">The sequence shown here is derived from an EMBL/GenBank/DDBJ whole genome shotgun (WGS) entry which is preliminary data.</text>
</comment>
<accession>A0A6N7LI72</accession>
<organism evidence="1 2">
    <name type="scientific">Sinorhizobium terangae</name>
    <dbReference type="NCBI Taxonomy" id="110322"/>
    <lineage>
        <taxon>Bacteria</taxon>
        <taxon>Pseudomonadati</taxon>
        <taxon>Pseudomonadota</taxon>
        <taxon>Alphaproteobacteria</taxon>
        <taxon>Hyphomicrobiales</taxon>
        <taxon>Rhizobiaceae</taxon>
        <taxon>Sinorhizobium/Ensifer group</taxon>
        <taxon>Sinorhizobium</taxon>
    </lineage>
</organism>
<dbReference type="InterPro" id="IPR029058">
    <property type="entry name" value="AB_hydrolase_fold"/>
</dbReference>
<sequence length="312" mass="34957">MAHVTMIHGIGQKPEEAALLAVWRRALAGGPQETRIDLGAKGVSSSMVYWADVLYPAPDPNVAAHESTDELETLKSDVGHIGHAITVNGAADPEWLARLAGRLLLEDPALDEPEYSVGSASRVEERFPLPWALKQRFLAAFLRDVHHYLFNVSWTPRAGETYQVQHEIRRRFVEKIAAGAERGRPHVVVSHSMGTVIAYDCLMRVPACPTIDALVTLGSPLGIDEVQDKLTPEWTRSDGFPAQKIEGDWVNIFDRLDVVAALDPELANDFRRGGLDVIRDIHEPNNGLWRHNLRKYFEGQLFRTELRRLLKL</sequence>
<evidence type="ECO:0008006" key="3">
    <source>
        <dbReference type="Google" id="ProtNLM"/>
    </source>
</evidence>
<dbReference type="OrthoDB" id="980024at2"/>